<keyword evidence="1" id="KW-0812">Transmembrane</keyword>
<keyword evidence="1" id="KW-1133">Transmembrane helix</keyword>
<dbReference type="HOGENOM" id="CLU_1428148_0_0_1"/>
<organism evidence="2 3">
    <name type="scientific">Collybiopsis luxurians FD-317 M1</name>
    <dbReference type="NCBI Taxonomy" id="944289"/>
    <lineage>
        <taxon>Eukaryota</taxon>
        <taxon>Fungi</taxon>
        <taxon>Dikarya</taxon>
        <taxon>Basidiomycota</taxon>
        <taxon>Agaricomycotina</taxon>
        <taxon>Agaricomycetes</taxon>
        <taxon>Agaricomycetidae</taxon>
        <taxon>Agaricales</taxon>
        <taxon>Marasmiineae</taxon>
        <taxon>Omphalotaceae</taxon>
        <taxon>Collybiopsis</taxon>
        <taxon>Collybiopsis luxurians</taxon>
    </lineage>
</organism>
<proteinExistence type="predicted"/>
<dbReference type="EMBL" id="KN834786">
    <property type="protein sequence ID" value="KIK58139.1"/>
    <property type="molecule type" value="Genomic_DNA"/>
</dbReference>
<keyword evidence="3" id="KW-1185">Reference proteome</keyword>
<dbReference type="AlphaFoldDB" id="A0A0D0C6K0"/>
<sequence length="190" mass="21589">MMVDSKKKNYIQRDMMIDSADSDIRWIAICYLDLCRYLTGLLIIIVTVSKALFFPSPAPASPMICHSNFRLNNFGGPDRRMPANLMQTPIRKDTANHESLKLRSHRSCPRKSLITEASCSHMSQGGDNLCKSRVLEKLSSREFFSLFFPTASYFPTSSDELQRSFALEPFGGQQLFFTLIFKIIEQAACL</sequence>
<evidence type="ECO:0000313" key="2">
    <source>
        <dbReference type="EMBL" id="KIK58139.1"/>
    </source>
</evidence>
<keyword evidence="1" id="KW-0472">Membrane</keyword>
<accession>A0A0D0C6K0</accession>
<evidence type="ECO:0000256" key="1">
    <source>
        <dbReference type="SAM" id="Phobius"/>
    </source>
</evidence>
<reference evidence="2 3" key="1">
    <citation type="submission" date="2014-04" db="EMBL/GenBank/DDBJ databases">
        <title>Evolutionary Origins and Diversification of the Mycorrhizal Mutualists.</title>
        <authorList>
            <consortium name="DOE Joint Genome Institute"/>
            <consortium name="Mycorrhizal Genomics Consortium"/>
            <person name="Kohler A."/>
            <person name="Kuo A."/>
            <person name="Nagy L.G."/>
            <person name="Floudas D."/>
            <person name="Copeland A."/>
            <person name="Barry K.W."/>
            <person name="Cichocki N."/>
            <person name="Veneault-Fourrey C."/>
            <person name="LaButti K."/>
            <person name="Lindquist E.A."/>
            <person name="Lipzen A."/>
            <person name="Lundell T."/>
            <person name="Morin E."/>
            <person name="Murat C."/>
            <person name="Riley R."/>
            <person name="Ohm R."/>
            <person name="Sun H."/>
            <person name="Tunlid A."/>
            <person name="Henrissat B."/>
            <person name="Grigoriev I.V."/>
            <person name="Hibbett D.S."/>
            <person name="Martin F."/>
        </authorList>
    </citation>
    <scope>NUCLEOTIDE SEQUENCE [LARGE SCALE GENOMIC DNA]</scope>
    <source>
        <strain evidence="2 3">FD-317 M1</strain>
    </source>
</reference>
<feature type="transmembrane region" description="Helical" evidence="1">
    <location>
        <begin position="34"/>
        <end position="54"/>
    </location>
</feature>
<evidence type="ECO:0000313" key="3">
    <source>
        <dbReference type="Proteomes" id="UP000053593"/>
    </source>
</evidence>
<protein>
    <submittedName>
        <fullName evidence="2">Unplaced genomic scaffold GYMLUscaffold_38, whole genome shotgun sequence</fullName>
    </submittedName>
</protein>
<dbReference type="Proteomes" id="UP000053593">
    <property type="component" value="Unassembled WGS sequence"/>
</dbReference>
<gene>
    <name evidence="2" type="ORF">GYMLUDRAFT_697395</name>
</gene>
<name>A0A0D0C6K0_9AGAR</name>